<dbReference type="SUPFAM" id="SSF57756">
    <property type="entry name" value="Retrovirus zinc finger-like domains"/>
    <property type="match status" value="1"/>
</dbReference>
<dbReference type="OrthoDB" id="1831638at2759"/>
<evidence type="ECO:0008006" key="3">
    <source>
        <dbReference type="Google" id="ProtNLM"/>
    </source>
</evidence>
<dbReference type="GO" id="GO:0008270">
    <property type="term" value="F:zinc ion binding"/>
    <property type="evidence" value="ECO:0007669"/>
    <property type="project" value="InterPro"/>
</dbReference>
<dbReference type="AlphaFoldDB" id="A0A5N6M667"/>
<protein>
    <recommendedName>
        <fullName evidence="3">CCHC-type domain-containing protein</fullName>
    </recommendedName>
</protein>
<keyword evidence="2" id="KW-1185">Reference proteome</keyword>
<dbReference type="Proteomes" id="UP000326396">
    <property type="component" value="Linkage Group LG7"/>
</dbReference>
<accession>A0A5N6M667</accession>
<organism evidence="1 2">
    <name type="scientific">Mikania micrantha</name>
    <name type="common">bitter vine</name>
    <dbReference type="NCBI Taxonomy" id="192012"/>
    <lineage>
        <taxon>Eukaryota</taxon>
        <taxon>Viridiplantae</taxon>
        <taxon>Streptophyta</taxon>
        <taxon>Embryophyta</taxon>
        <taxon>Tracheophyta</taxon>
        <taxon>Spermatophyta</taxon>
        <taxon>Magnoliopsida</taxon>
        <taxon>eudicotyledons</taxon>
        <taxon>Gunneridae</taxon>
        <taxon>Pentapetalae</taxon>
        <taxon>asterids</taxon>
        <taxon>campanulids</taxon>
        <taxon>Asterales</taxon>
        <taxon>Asteraceae</taxon>
        <taxon>Asteroideae</taxon>
        <taxon>Heliantheae alliance</taxon>
        <taxon>Eupatorieae</taxon>
        <taxon>Mikania</taxon>
    </lineage>
</organism>
<gene>
    <name evidence="1" type="ORF">E3N88_36936</name>
</gene>
<proteinExistence type="predicted"/>
<dbReference type="GO" id="GO:0003676">
    <property type="term" value="F:nucleic acid binding"/>
    <property type="evidence" value="ECO:0007669"/>
    <property type="project" value="InterPro"/>
</dbReference>
<name>A0A5N6M667_9ASTR</name>
<reference evidence="1 2" key="1">
    <citation type="submission" date="2019-05" db="EMBL/GenBank/DDBJ databases">
        <title>Mikania micrantha, genome provides insights into the molecular mechanism of rapid growth.</title>
        <authorList>
            <person name="Liu B."/>
        </authorList>
    </citation>
    <scope>NUCLEOTIDE SEQUENCE [LARGE SCALE GENOMIC DNA]</scope>
    <source>
        <strain evidence="1">NLD-2019</strain>
        <tissue evidence="1">Leaf</tissue>
    </source>
</reference>
<comment type="caution">
    <text evidence="1">The sequence shown here is derived from an EMBL/GenBank/DDBJ whole genome shotgun (WGS) entry which is preliminary data.</text>
</comment>
<evidence type="ECO:0000313" key="2">
    <source>
        <dbReference type="Proteomes" id="UP000326396"/>
    </source>
</evidence>
<dbReference type="EMBL" id="SZYD01000017">
    <property type="protein sequence ID" value="KAD3069056.1"/>
    <property type="molecule type" value="Genomic_DNA"/>
</dbReference>
<dbReference type="InterPro" id="IPR036875">
    <property type="entry name" value="Znf_CCHC_sf"/>
</dbReference>
<evidence type="ECO:0000313" key="1">
    <source>
        <dbReference type="EMBL" id="KAD3069056.1"/>
    </source>
</evidence>
<sequence length="158" mass="17743">MSTNAINSDVCTDNSESVDKIVRDITSSNDYIINRLVKDVNRLTIYRDEIKKLMAKVDEAPISMEPVNKNDRFQNIVGCDQPSSVTIRRPIGIRNKGSGSHKRYKSFREISSSSKSVGKKQRCCIICEKSGHNQRSCKFKKDGVVSDNQAGIREDADN</sequence>